<dbReference type="STRING" id="67386.AQI95_41525"/>
<dbReference type="Gene3D" id="3.40.50.1820">
    <property type="entry name" value="alpha/beta hydrolase"/>
    <property type="match status" value="1"/>
</dbReference>
<dbReference type="Pfam" id="PF00975">
    <property type="entry name" value="Thioesterase"/>
    <property type="match status" value="1"/>
</dbReference>
<evidence type="ECO:0000259" key="2">
    <source>
        <dbReference type="Pfam" id="PF00975"/>
    </source>
</evidence>
<dbReference type="InterPro" id="IPR029058">
    <property type="entry name" value="AB_hydrolase_fold"/>
</dbReference>
<evidence type="ECO:0000313" key="3">
    <source>
        <dbReference type="EMBL" id="KUM98072.1"/>
    </source>
</evidence>
<proteinExistence type="inferred from homology"/>
<dbReference type="PANTHER" id="PTHR11487">
    <property type="entry name" value="THIOESTERASE"/>
    <property type="match status" value="1"/>
</dbReference>
<dbReference type="RefSeq" id="WP_067136344.1">
    <property type="nucleotide sequence ID" value="NZ_KQ948236.1"/>
</dbReference>
<sequence length="270" mass="28293">MIPEKDAITGKILAAQGHDASVHRAALLCIPHAGAGVSSLYALQQMSPPWLRTGVVRFAGRETRFMAGTVSSADVYLEEITRSAAELSRSGPLFLLGNCSGASLALASQQALADRGITVAGLIAVSAPAPVAPAAVLPSGLTDAQFVDWLRTSWRIPPGLFEDEEMLELLLPQLRADCEVLSALPKERAGLGAPVLVVLGEDDEHLGAADVRRWRDWGAAVTGTSVPGGHFVAVDHPASVWRAASAFIEEVMAADGLPGQRDPAAEITLP</sequence>
<dbReference type="EMBL" id="LMWN01000079">
    <property type="protein sequence ID" value="KUM98072.1"/>
    <property type="molecule type" value="Genomic_DNA"/>
</dbReference>
<protein>
    <recommendedName>
        <fullName evidence="2">Thioesterase domain-containing protein</fullName>
    </recommendedName>
</protein>
<evidence type="ECO:0000256" key="1">
    <source>
        <dbReference type="ARBA" id="ARBA00007169"/>
    </source>
</evidence>
<dbReference type="Proteomes" id="UP000053127">
    <property type="component" value="Unassembled WGS sequence"/>
</dbReference>
<comment type="similarity">
    <text evidence="1">Belongs to the thioesterase family.</text>
</comment>
<name>A0A101NS69_9ACTN</name>
<dbReference type="InterPro" id="IPR012223">
    <property type="entry name" value="TEII"/>
</dbReference>
<reference evidence="3 4" key="1">
    <citation type="submission" date="2015-10" db="EMBL/GenBank/DDBJ databases">
        <title>Draft genome sequence of Streptomyces yokosukanensis DSM 40224, type strain for the species Streptomyces yokosukanensis.</title>
        <authorList>
            <person name="Ruckert C."/>
            <person name="Winkler A."/>
            <person name="Kalinowski J."/>
            <person name="Kampfer P."/>
            <person name="Glaeser S."/>
        </authorList>
    </citation>
    <scope>NUCLEOTIDE SEQUENCE [LARGE SCALE GENOMIC DNA]</scope>
    <source>
        <strain evidence="3 4">DSM 40224</strain>
    </source>
</reference>
<feature type="domain" description="Thioesterase" evidence="2">
    <location>
        <begin position="27"/>
        <end position="244"/>
    </location>
</feature>
<dbReference type="OrthoDB" id="8480037at2"/>
<dbReference type="GO" id="GO:0008610">
    <property type="term" value="P:lipid biosynthetic process"/>
    <property type="evidence" value="ECO:0007669"/>
    <property type="project" value="TreeGrafter"/>
</dbReference>
<dbReference type="PANTHER" id="PTHR11487:SF0">
    <property type="entry name" value="S-ACYL FATTY ACID SYNTHASE THIOESTERASE, MEDIUM CHAIN"/>
    <property type="match status" value="1"/>
</dbReference>
<dbReference type="InterPro" id="IPR001031">
    <property type="entry name" value="Thioesterase"/>
</dbReference>
<comment type="caution">
    <text evidence="3">The sequence shown here is derived from an EMBL/GenBank/DDBJ whole genome shotgun (WGS) entry which is preliminary data.</text>
</comment>
<dbReference type="SUPFAM" id="SSF53474">
    <property type="entry name" value="alpha/beta-Hydrolases"/>
    <property type="match status" value="1"/>
</dbReference>
<organism evidence="3 4">
    <name type="scientific">Streptomyces yokosukanensis</name>
    <dbReference type="NCBI Taxonomy" id="67386"/>
    <lineage>
        <taxon>Bacteria</taxon>
        <taxon>Bacillati</taxon>
        <taxon>Actinomycetota</taxon>
        <taxon>Actinomycetes</taxon>
        <taxon>Kitasatosporales</taxon>
        <taxon>Streptomycetaceae</taxon>
        <taxon>Streptomyces</taxon>
    </lineage>
</organism>
<keyword evidence="4" id="KW-1185">Reference proteome</keyword>
<dbReference type="AlphaFoldDB" id="A0A101NS69"/>
<evidence type="ECO:0000313" key="4">
    <source>
        <dbReference type="Proteomes" id="UP000053127"/>
    </source>
</evidence>
<gene>
    <name evidence="3" type="ORF">AQI95_41525</name>
</gene>
<accession>A0A101NS69</accession>